<gene>
    <name evidence="2" type="ORF">HNR60_003747</name>
</gene>
<feature type="transmembrane region" description="Helical" evidence="1">
    <location>
        <begin position="7"/>
        <end position="26"/>
    </location>
</feature>
<dbReference type="AlphaFoldDB" id="A0A7W7Z6N1"/>
<comment type="caution">
    <text evidence="2">The sequence shown here is derived from an EMBL/GenBank/DDBJ whole genome shotgun (WGS) entry which is preliminary data.</text>
</comment>
<reference evidence="2 3" key="1">
    <citation type="submission" date="2020-08" db="EMBL/GenBank/DDBJ databases">
        <title>Genomic Encyclopedia of Type Strains, Phase IV (KMG-IV): sequencing the most valuable type-strain genomes for metagenomic binning, comparative biology and taxonomic classification.</title>
        <authorList>
            <person name="Goeker M."/>
        </authorList>
    </citation>
    <scope>NUCLEOTIDE SEQUENCE [LARGE SCALE GENOMIC DNA]</scope>
    <source>
        <strain evidence="2 3">DSM 12706</strain>
    </source>
</reference>
<dbReference type="RefSeq" id="WP_184260459.1">
    <property type="nucleotide sequence ID" value="NZ_JACHIH010000028.1"/>
</dbReference>
<keyword evidence="3" id="KW-1185">Reference proteome</keyword>
<name>A0A7W7Z6N1_9BRAD</name>
<evidence type="ECO:0000256" key="1">
    <source>
        <dbReference type="SAM" id="Phobius"/>
    </source>
</evidence>
<proteinExistence type="predicted"/>
<evidence type="ECO:0000313" key="3">
    <source>
        <dbReference type="Proteomes" id="UP000542353"/>
    </source>
</evidence>
<evidence type="ECO:0000313" key="2">
    <source>
        <dbReference type="EMBL" id="MBB5048976.1"/>
    </source>
</evidence>
<dbReference type="EMBL" id="JACHIH010000028">
    <property type="protein sequence ID" value="MBB5048976.1"/>
    <property type="molecule type" value="Genomic_DNA"/>
</dbReference>
<sequence length="91" mass="9554">MHEFSKWFLRLMIVAGVIGFSGLFLYRNLGSLIETATAPPAATAAAPASAELGDRFPPCQPIGRTARGELVFSMDCQRAAPAAEAADGDGK</sequence>
<protein>
    <submittedName>
        <fullName evidence="2">Uncharacterized protein</fullName>
    </submittedName>
</protein>
<dbReference type="Proteomes" id="UP000542353">
    <property type="component" value="Unassembled WGS sequence"/>
</dbReference>
<keyword evidence="1" id="KW-1133">Transmembrane helix</keyword>
<keyword evidence="1" id="KW-0472">Membrane</keyword>
<organism evidence="2 3">
    <name type="scientific">Rhodopseudomonas rhenobacensis</name>
    <dbReference type="NCBI Taxonomy" id="87461"/>
    <lineage>
        <taxon>Bacteria</taxon>
        <taxon>Pseudomonadati</taxon>
        <taxon>Pseudomonadota</taxon>
        <taxon>Alphaproteobacteria</taxon>
        <taxon>Hyphomicrobiales</taxon>
        <taxon>Nitrobacteraceae</taxon>
        <taxon>Rhodopseudomonas</taxon>
    </lineage>
</organism>
<keyword evidence="1" id="KW-0812">Transmembrane</keyword>
<accession>A0A7W7Z6N1</accession>